<accession>A0A3M2R915</accession>
<comment type="caution">
    <text evidence="8">The sequence shown here is derived from an EMBL/GenBank/DDBJ whole genome shotgun (WGS) entry which is preliminary data.</text>
</comment>
<dbReference type="CDD" id="cd01427">
    <property type="entry name" value="HAD_like"/>
    <property type="match status" value="1"/>
</dbReference>
<dbReference type="SFLD" id="SFLDG01129">
    <property type="entry name" value="C1.5:_HAD__Beta-PGM__Phosphata"/>
    <property type="match status" value="1"/>
</dbReference>
<evidence type="ECO:0000313" key="9">
    <source>
        <dbReference type="Proteomes" id="UP000265903"/>
    </source>
</evidence>
<evidence type="ECO:0000256" key="4">
    <source>
        <dbReference type="ARBA" id="ARBA00006171"/>
    </source>
</evidence>
<proteinExistence type="inferred from homology"/>
<dbReference type="RefSeq" id="WP_114335835.1">
    <property type="nucleotide sequence ID" value="NZ_QMDL01000005.1"/>
</dbReference>
<evidence type="ECO:0000313" key="8">
    <source>
        <dbReference type="EMBL" id="RMJ01780.1"/>
    </source>
</evidence>
<dbReference type="InterPro" id="IPR023198">
    <property type="entry name" value="PGP-like_dom2"/>
</dbReference>
<dbReference type="SUPFAM" id="SSF56784">
    <property type="entry name" value="HAD-like"/>
    <property type="match status" value="1"/>
</dbReference>
<dbReference type="GO" id="GO:0008967">
    <property type="term" value="F:phosphoglycolate phosphatase activity"/>
    <property type="evidence" value="ECO:0007669"/>
    <property type="project" value="UniProtKB-EC"/>
</dbReference>
<keyword evidence="8" id="KW-0378">Hydrolase</keyword>
<comment type="catalytic activity">
    <reaction evidence="1">
        <text>2-phosphoglycolate + H2O = glycolate + phosphate</text>
        <dbReference type="Rhea" id="RHEA:14369"/>
        <dbReference type="ChEBI" id="CHEBI:15377"/>
        <dbReference type="ChEBI" id="CHEBI:29805"/>
        <dbReference type="ChEBI" id="CHEBI:43474"/>
        <dbReference type="ChEBI" id="CHEBI:58033"/>
        <dbReference type="EC" id="3.1.3.18"/>
    </reaction>
</comment>
<dbReference type="GO" id="GO:0006281">
    <property type="term" value="P:DNA repair"/>
    <property type="evidence" value="ECO:0007669"/>
    <property type="project" value="TreeGrafter"/>
</dbReference>
<organism evidence="8 9">
    <name type="scientific">Marinobacter litoralis</name>
    <dbReference type="NCBI Taxonomy" id="187981"/>
    <lineage>
        <taxon>Bacteria</taxon>
        <taxon>Pseudomonadati</taxon>
        <taxon>Pseudomonadota</taxon>
        <taxon>Gammaproteobacteria</taxon>
        <taxon>Pseudomonadales</taxon>
        <taxon>Marinobacteraceae</taxon>
        <taxon>Marinobacter</taxon>
    </lineage>
</organism>
<dbReference type="InterPro" id="IPR050155">
    <property type="entry name" value="HAD-like_hydrolase_sf"/>
</dbReference>
<comment type="similarity">
    <text evidence="4">Belongs to the HAD-like hydrolase superfamily. CbbY/CbbZ/Gph/YieH family.</text>
</comment>
<evidence type="ECO:0000256" key="2">
    <source>
        <dbReference type="ARBA" id="ARBA00001946"/>
    </source>
</evidence>
<dbReference type="SFLD" id="SFLDS00003">
    <property type="entry name" value="Haloacid_Dehalogenase"/>
    <property type="match status" value="1"/>
</dbReference>
<keyword evidence="9" id="KW-1185">Reference proteome</keyword>
<comment type="pathway">
    <text evidence="3">Organic acid metabolism; glycolate biosynthesis; glycolate from 2-phosphoglycolate: step 1/1.</text>
</comment>
<dbReference type="Gene3D" id="1.10.150.240">
    <property type="entry name" value="Putative phosphatase, domain 2"/>
    <property type="match status" value="1"/>
</dbReference>
<name>A0A3M2R915_9GAMM</name>
<evidence type="ECO:0000256" key="3">
    <source>
        <dbReference type="ARBA" id="ARBA00004818"/>
    </source>
</evidence>
<dbReference type="PANTHER" id="PTHR43434">
    <property type="entry name" value="PHOSPHOGLYCOLATE PHOSPHATASE"/>
    <property type="match status" value="1"/>
</dbReference>
<dbReference type="Gene3D" id="3.40.50.1000">
    <property type="entry name" value="HAD superfamily/HAD-like"/>
    <property type="match status" value="1"/>
</dbReference>
<dbReference type="Pfam" id="PF13419">
    <property type="entry name" value="HAD_2"/>
    <property type="match status" value="1"/>
</dbReference>
<evidence type="ECO:0000256" key="7">
    <source>
        <dbReference type="ARBA" id="ARBA00023277"/>
    </source>
</evidence>
<dbReference type="InterPro" id="IPR041492">
    <property type="entry name" value="HAD_2"/>
</dbReference>
<dbReference type="InterPro" id="IPR036412">
    <property type="entry name" value="HAD-like_sf"/>
</dbReference>
<dbReference type="OrthoDB" id="9782449at2"/>
<comment type="cofactor">
    <cofactor evidence="2">
        <name>Mg(2+)</name>
        <dbReference type="ChEBI" id="CHEBI:18420"/>
    </cofactor>
</comment>
<dbReference type="Proteomes" id="UP000265903">
    <property type="component" value="Unassembled WGS sequence"/>
</dbReference>
<dbReference type="EC" id="3.1.3.18" evidence="5"/>
<evidence type="ECO:0000256" key="6">
    <source>
        <dbReference type="ARBA" id="ARBA00022723"/>
    </source>
</evidence>
<dbReference type="GO" id="GO:0046872">
    <property type="term" value="F:metal ion binding"/>
    <property type="evidence" value="ECO:0007669"/>
    <property type="project" value="UniProtKB-KW"/>
</dbReference>
<keyword evidence="6" id="KW-0479">Metal-binding</keyword>
<dbReference type="PANTHER" id="PTHR43434:SF1">
    <property type="entry name" value="PHOSPHOGLYCOLATE PHOSPHATASE"/>
    <property type="match status" value="1"/>
</dbReference>
<keyword evidence="7" id="KW-0119">Carbohydrate metabolism</keyword>
<dbReference type="InterPro" id="IPR023214">
    <property type="entry name" value="HAD_sf"/>
</dbReference>
<evidence type="ECO:0000256" key="1">
    <source>
        <dbReference type="ARBA" id="ARBA00000830"/>
    </source>
</evidence>
<protein>
    <recommendedName>
        <fullName evidence="5">phosphoglycolate phosphatase</fullName>
        <ecNumber evidence="5">3.1.3.18</ecNumber>
    </recommendedName>
</protein>
<gene>
    <name evidence="8" type="ORF">DOQ08_03059</name>
</gene>
<sequence length="220" mass="24201">MKSLPSYSTWVFDCDGVLLNSNVVKTEAFYRSAEPYGRDKADALVAFHIANGGVSRYVKFEYFLTDIVGRDSVDTDELQLLLDAYAGYVRNGLMNCEVAAGLDQLKKLTPKSSWMVVSGGDQEELRWVFAARGIDVYFDGGIYGSPQTKDQILAWAAETEVLSFPAVFVGDSQYDFEAASRADLDFIFVSAWSESSFDFKGADYSLDDIGSIVAAVTEGN</sequence>
<evidence type="ECO:0000256" key="5">
    <source>
        <dbReference type="ARBA" id="ARBA00013078"/>
    </source>
</evidence>
<dbReference type="AlphaFoldDB" id="A0A3M2R915"/>
<reference evidence="8 9" key="1">
    <citation type="submission" date="2018-08" db="EMBL/GenBank/DDBJ databases">
        <title>Whole Genome Sequence of the Moderate Halophilic Marine Bacterium Marinobacter litoralis Sw-45.</title>
        <authorList>
            <person name="Musa H."/>
        </authorList>
    </citation>
    <scope>NUCLEOTIDE SEQUENCE [LARGE SCALE GENOMIC DNA]</scope>
    <source>
        <strain evidence="8 9">Sw-45</strain>
    </source>
</reference>
<dbReference type="EMBL" id="QMDL01000005">
    <property type="protein sequence ID" value="RMJ01780.1"/>
    <property type="molecule type" value="Genomic_DNA"/>
</dbReference>